<dbReference type="InterPro" id="IPR018247">
    <property type="entry name" value="EF_Hand_1_Ca_BS"/>
</dbReference>
<protein>
    <recommendedName>
        <fullName evidence="8">EF-hand domain-containing protein</fullName>
    </recommendedName>
</protein>
<keyword evidence="4" id="KW-0106">Calcium</keyword>
<feature type="coiled-coil region" evidence="6">
    <location>
        <begin position="1480"/>
        <end position="1559"/>
    </location>
</feature>
<proteinExistence type="predicted"/>
<feature type="coiled-coil region" evidence="6">
    <location>
        <begin position="553"/>
        <end position="613"/>
    </location>
</feature>
<evidence type="ECO:0000256" key="3">
    <source>
        <dbReference type="ARBA" id="ARBA00022553"/>
    </source>
</evidence>
<sequence length="1566" mass="183268">MYRKPRKKGDDDKLKRSRTYSVFSTGDNDGADETFESEGASYKRRQSSIVYNVCPLDVSTSELGMERLQEIWTELGVGKDGYLTLDELSRVCNHIGMKGMTDEEIHAIFVNLDGDQDGRVSFNEFIRGFLHHLSDHKEQHLSPISRVPQSMTKVRRAATYNKDDQSMGPSLIADGGAAGLFSAIDPDNTGSAKPSDIIDLWERVGITQGLDILMTLGFEVDSRVNLAELSFDLERELLANNNQDILYQAALATYQQEIKHLRVELDNVSGERDKLRLDLTEANTRNTLMAKESDERHANLEKSAETKLFEVIADIKRTYVTIEKKYTDQIKSLQSSLDEERESHSSVSTHLHKQLKEHREAVRLEETALREQIEQAQVEIQRLEEDRAESVRRLLEAEKMIHRLQKELEVTGELRQKLAEYERLENRQNLEDKKFTKDKLIQVETENKNLKDKNDELTAEVENMRHKMAVSKRSYSTGGSGKSTRIPIREGSLLSDYGKTSYRKNKSVSSLPSLSSVENEIEVDEIDSINKPITVFTDLPSPDEFAGGSQKKVANLQKELRENREYLEREKKEIEHAYRLEIAQLEEQHLHEKEQLLRNVEEAKAKEHEAFNRSKDSLAADMQKELQTSFAMEKQDLVLKYESEKNHLEHNASEERRKLTERLKEEFDRDVTHKMIELKNEFNTERTKLEDTNKDQQITIQSLKRKITEVDLKMKLQEEELSLQFDEERQDLKERHRLELKQLEMGHKREIMEYENMLCGGVECLKGKLKEDFYSLLSQQKEEELIVDRSAMLEHMQQNNDRQISLLDDERSQLYAEFEEKKCEIIEKFEKQIEALKQDMDHLKTRMDEERQQLMDRHTLEKETLEESLSKSVREEIEGEYAQHVENLKKTYEEEQDALETRNRISEEEILFLQQEVAKKEEQLTKMEELNSSVAILQDDKKKLVTEKQELNIVVNNYESELSSTKSSLQQKLEQVTSAKVNLETKVEELVSCKFKLEKEVEDLKTTKYDLERRIDEMIDENNTTLSVVKSEHLEALSQSELKEQALIESFKEEKSILDMQIVCLKEKIEQLQEQINDIVHLESMNEHLSDDKKQLEEQITDSTEQNTRLKMEINRFKQNEEDYEDKITLLEKEIQRLSDEDVQLKGVCEELSNDKKHLEHELQESRDHSTQLQGVNEQLKLDNKQLEERNNLFQDEIQELTQQNSRLQSEINRLKQNEEDFEDKIKLLEKELERKSDENIQLETVFEDVSAENSALLAQVTVLNEEATLQQKKAEMVLEANNQNQDTVVPKEVVEKRLQSALGQVSMATQNNSEDNESLEDKENIGQQKTQTQDAVLIKMLQEDLKQMTQRKEEYKRLSENLKKQMHDFDKMKHKHDKEQIVTLQKEKEKLENILQTTNNQLFEASTNLAKSQYKYVNEIQSWKEKTNSMVDLENYTKVQLNLFEQQRLVLLLQEALRTQHEATEKLHKDLVQGHNKKMAIVEGDKQRLTQKLEQYKSSLIEVNDKYCTMLSENKNLFTEKSKLTQTLRDTVKREMQLEKKCEQLQQLAKTLRSLLNRTYHEVLS</sequence>
<feature type="domain" description="EF-hand" evidence="8">
    <location>
        <begin position="63"/>
        <end position="98"/>
    </location>
</feature>
<feature type="coiled-coil region" evidence="6">
    <location>
        <begin position="1055"/>
        <end position="1246"/>
    </location>
</feature>
<dbReference type="PROSITE" id="PS00018">
    <property type="entry name" value="EF_HAND_1"/>
    <property type="match status" value="1"/>
</dbReference>
<evidence type="ECO:0000313" key="9">
    <source>
        <dbReference type="EMBL" id="KAK6183110.1"/>
    </source>
</evidence>
<organism evidence="9 10">
    <name type="scientific">Patella caerulea</name>
    <name type="common">Rayed Mediterranean limpet</name>
    <dbReference type="NCBI Taxonomy" id="87958"/>
    <lineage>
        <taxon>Eukaryota</taxon>
        <taxon>Metazoa</taxon>
        <taxon>Spiralia</taxon>
        <taxon>Lophotrochozoa</taxon>
        <taxon>Mollusca</taxon>
        <taxon>Gastropoda</taxon>
        <taxon>Patellogastropoda</taxon>
        <taxon>Patelloidea</taxon>
        <taxon>Patellidae</taxon>
        <taxon>Patella</taxon>
    </lineage>
</organism>
<name>A0AAN8JWF4_PATCE</name>
<keyword evidence="6" id="KW-0175">Coiled coil</keyword>
<evidence type="ECO:0000256" key="2">
    <source>
        <dbReference type="ARBA" id="ARBA00022490"/>
    </source>
</evidence>
<dbReference type="GO" id="GO:0034454">
    <property type="term" value="P:microtubule anchoring at centrosome"/>
    <property type="evidence" value="ECO:0007669"/>
    <property type="project" value="TreeGrafter"/>
</dbReference>
<dbReference type="Gene3D" id="1.10.238.10">
    <property type="entry name" value="EF-hand"/>
    <property type="match status" value="1"/>
</dbReference>
<comment type="subcellular location">
    <subcellularLocation>
        <location evidence="1">Cytoplasm</location>
        <location evidence="1">Cytoskeleton</location>
        <location evidence="1">Microtubule organizing center</location>
        <location evidence="1">Centrosome</location>
    </subcellularLocation>
</comment>
<dbReference type="PANTHER" id="PTHR18905">
    <property type="entry name" value="NINEIN"/>
    <property type="match status" value="1"/>
</dbReference>
<dbReference type="GO" id="GO:0005813">
    <property type="term" value="C:centrosome"/>
    <property type="evidence" value="ECO:0007669"/>
    <property type="project" value="UniProtKB-SubCell"/>
</dbReference>
<dbReference type="GO" id="GO:0005509">
    <property type="term" value="F:calcium ion binding"/>
    <property type="evidence" value="ECO:0007669"/>
    <property type="project" value="InterPro"/>
</dbReference>
<dbReference type="PANTHER" id="PTHR18905:SF13">
    <property type="entry name" value="NON-CENTROSOMAL MICROTUBULE ARRAY"/>
    <property type="match status" value="1"/>
</dbReference>
<feature type="coiled-coil region" evidence="6">
    <location>
        <begin position="323"/>
        <end position="474"/>
    </location>
</feature>
<feature type="coiled-coil region" evidence="6">
    <location>
        <begin position="251"/>
        <end position="285"/>
    </location>
</feature>
<feature type="coiled-coil region" evidence="6">
    <location>
        <begin position="819"/>
        <end position="1021"/>
    </location>
</feature>
<feature type="domain" description="EF-hand" evidence="8">
    <location>
        <begin position="100"/>
        <end position="135"/>
    </location>
</feature>
<dbReference type="CDD" id="cd00051">
    <property type="entry name" value="EFh"/>
    <property type="match status" value="1"/>
</dbReference>
<feature type="region of interest" description="Disordered" evidence="7">
    <location>
        <begin position="1310"/>
        <end position="1331"/>
    </location>
</feature>
<keyword evidence="5" id="KW-0206">Cytoskeleton</keyword>
<dbReference type="Pfam" id="PF13499">
    <property type="entry name" value="EF-hand_7"/>
    <property type="match status" value="1"/>
</dbReference>
<dbReference type="Proteomes" id="UP001347796">
    <property type="component" value="Unassembled WGS sequence"/>
</dbReference>
<dbReference type="PROSITE" id="PS50222">
    <property type="entry name" value="EF_HAND_2"/>
    <property type="match status" value="2"/>
</dbReference>
<gene>
    <name evidence="9" type="ORF">SNE40_010651</name>
</gene>
<dbReference type="EMBL" id="JAZGQO010000007">
    <property type="protein sequence ID" value="KAK6183110.1"/>
    <property type="molecule type" value="Genomic_DNA"/>
</dbReference>
<accession>A0AAN8JWF4</accession>
<dbReference type="SUPFAM" id="SSF47473">
    <property type="entry name" value="EF-hand"/>
    <property type="match status" value="1"/>
</dbReference>
<keyword evidence="2" id="KW-0963">Cytoplasm</keyword>
<evidence type="ECO:0000256" key="1">
    <source>
        <dbReference type="ARBA" id="ARBA00004300"/>
    </source>
</evidence>
<dbReference type="InterPro" id="IPR011992">
    <property type="entry name" value="EF-hand-dom_pair"/>
</dbReference>
<keyword evidence="10" id="KW-1185">Reference proteome</keyword>
<keyword evidence="3" id="KW-0597">Phosphoprotein</keyword>
<evidence type="ECO:0000256" key="5">
    <source>
        <dbReference type="ARBA" id="ARBA00023212"/>
    </source>
</evidence>
<evidence type="ECO:0000259" key="8">
    <source>
        <dbReference type="PROSITE" id="PS50222"/>
    </source>
</evidence>
<evidence type="ECO:0000256" key="6">
    <source>
        <dbReference type="SAM" id="Coils"/>
    </source>
</evidence>
<reference evidence="9 10" key="1">
    <citation type="submission" date="2024-01" db="EMBL/GenBank/DDBJ databases">
        <title>The genome of the rayed Mediterranean limpet Patella caerulea (Linnaeus, 1758).</title>
        <authorList>
            <person name="Anh-Thu Weber A."/>
            <person name="Halstead-Nussloch G."/>
        </authorList>
    </citation>
    <scope>NUCLEOTIDE SEQUENCE [LARGE SCALE GENOMIC DNA]</scope>
    <source>
        <strain evidence="9">AATW-2023a</strain>
        <tissue evidence="9">Whole specimen</tissue>
    </source>
</reference>
<comment type="caution">
    <text evidence="9">The sequence shown here is derived from an EMBL/GenBank/DDBJ whole genome shotgun (WGS) entry which is preliminary data.</text>
</comment>
<feature type="coiled-coil region" evidence="6">
    <location>
        <begin position="638"/>
        <end position="720"/>
    </location>
</feature>
<evidence type="ECO:0000256" key="7">
    <source>
        <dbReference type="SAM" id="MobiDB-lite"/>
    </source>
</evidence>
<evidence type="ECO:0000256" key="4">
    <source>
        <dbReference type="ARBA" id="ARBA00022837"/>
    </source>
</evidence>
<feature type="region of interest" description="Disordered" evidence="7">
    <location>
        <begin position="1"/>
        <end position="34"/>
    </location>
</feature>
<feature type="coiled-coil region" evidence="6">
    <location>
        <begin position="1339"/>
        <end position="1409"/>
    </location>
</feature>
<dbReference type="SMART" id="SM00054">
    <property type="entry name" value="EFh"/>
    <property type="match status" value="2"/>
</dbReference>
<dbReference type="InterPro" id="IPR002048">
    <property type="entry name" value="EF_hand_dom"/>
</dbReference>
<evidence type="ECO:0000313" key="10">
    <source>
        <dbReference type="Proteomes" id="UP001347796"/>
    </source>
</evidence>